<dbReference type="AlphaFoldDB" id="A0A074J3B2"/>
<sequence length="60" mass="6448">MNGQGRKGGRPIHRGCQSITPSNIGLWKQTIPKQSKQVQGKDLDTTSRGGGGVVMVWVTD</sequence>
<name>A0A074J3B2_9RHOB</name>
<evidence type="ECO:0000256" key="1">
    <source>
        <dbReference type="SAM" id="MobiDB-lite"/>
    </source>
</evidence>
<gene>
    <name evidence="2" type="ORF">TP2_10685</name>
</gene>
<feature type="region of interest" description="Disordered" evidence="1">
    <location>
        <begin position="1"/>
        <end position="20"/>
    </location>
</feature>
<feature type="region of interest" description="Disordered" evidence="1">
    <location>
        <begin position="32"/>
        <end position="51"/>
    </location>
</feature>
<evidence type="ECO:0000313" key="3">
    <source>
        <dbReference type="Proteomes" id="UP000027432"/>
    </source>
</evidence>
<dbReference type="STRING" id="1353537.TP2_10685"/>
<reference evidence="2 3" key="1">
    <citation type="submission" date="2013-07" db="EMBL/GenBank/DDBJ databases">
        <title>Thioclava pacifica DSM 10166 Genome Sequencing.</title>
        <authorList>
            <person name="Lai Q."/>
            <person name="Shao Z."/>
        </authorList>
    </citation>
    <scope>NUCLEOTIDE SEQUENCE [LARGE SCALE GENOMIC DNA]</scope>
    <source>
        <strain evidence="2 3">DSM 10166</strain>
    </source>
</reference>
<dbReference type="Proteomes" id="UP000027432">
    <property type="component" value="Unassembled WGS sequence"/>
</dbReference>
<protein>
    <submittedName>
        <fullName evidence="2">Uncharacterized protein</fullName>
    </submittedName>
</protein>
<evidence type="ECO:0000313" key="2">
    <source>
        <dbReference type="EMBL" id="KEO51936.1"/>
    </source>
</evidence>
<dbReference type="EMBL" id="AUND01000034">
    <property type="protein sequence ID" value="KEO51936.1"/>
    <property type="molecule type" value="Genomic_DNA"/>
</dbReference>
<keyword evidence="3" id="KW-1185">Reference proteome</keyword>
<accession>A0A074J3B2</accession>
<proteinExistence type="predicted"/>
<organism evidence="2 3">
    <name type="scientific">Thioclava pacifica DSM 10166</name>
    <dbReference type="NCBI Taxonomy" id="1353537"/>
    <lineage>
        <taxon>Bacteria</taxon>
        <taxon>Pseudomonadati</taxon>
        <taxon>Pseudomonadota</taxon>
        <taxon>Alphaproteobacteria</taxon>
        <taxon>Rhodobacterales</taxon>
        <taxon>Paracoccaceae</taxon>
        <taxon>Thioclava</taxon>
    </lineage>
</organism>
<comment type="caution">
    <text evidence="2">The sequence shown here is derived from an EMBL/GenBank/DDBJ whole genome shotgun (WGS) entry which is preliminary data.</text>
</comment>